<protein>
    <submittedName>
        <fullName evidence="5">BlaI/MecI/CopY family transcriptional regulator</fullName>
    </submittedName>
</protein>
<evidence type="ECO:0000256" key="4">
    <source>
        <dbReference type="ARBA" id="ARBA00023163"/>
    </source>
</evidence>
<comment type="caution">
    <text evidence="5">The sequence shown here is derived from an EMBL/GenBank/DDBJ whole genome shotgun (WGS) entry which is preliminary data.</text>
</comment>
<evidence type="ECO:0000256" key="3">
    <source>
        <dbReference type="ARBA" id="ARBA00023125"/>
    </source>
</evidence>
<keyword evidence="2" id="KW-0805">Transcription regulation</keyword>
<dbReference type="AlphaFoldDB" id="A0A4U3L004"/>
<dbReference type="Pfam" id="PF03965">
    <property type="entry name" value="Penicillinase_R"/>
    <property type="match status" value="1"/>
</dbReference>
<dbReference type="InterPro" id="IPR005650">
    <property type="entry name" value="BlaI_family"/>
</dbReference>
<dbReference type="InterPro" id="IPR036388">
    <property type="entry name" value="WH-like_DNA-bd_sf"/>
</dbReference>
<evidence type="ECO:0000313" key="5">
    <source>
        <dbReference type="EMBL" id="TKK67489.1"/>
    </source>
</evidence>
<accession>A0A4U3L004</accession>
<reference evidence="5 6" key="1">
    <citation type="submission" date="2019-05" db="EMBL/GenBank/DDBJ databases">
        <title>Panacibacter sp. strain 17mud1-8 Genome sequencing and assembly.</title>
        <authorList>
            <person name="Chhetri G."/>
        </authorList>
    </citation>
    <scope>NUCLEOTIDE SEQUENCE [LARGE SCALE GENOMIC DNA]</scope>
    <source>
        <strain evidence="5 6">17mud1-8</strain>
    </source>
</reference>
<dbReference type="GO" id="GO:0003677">
    <property type="term" value="F:DNA binding"/>
    <property type="evidence" value="ECO:0007669"/>
    <property type="project" value="UniProtKB-KW"/>
</dbReference>
<evidence type="ECO:0000256" key="1">
    <source>
        <dbReference type="ARBA" id="ARBA00011046"/>
    </source>
</evidence>
<proteinExistence type="inferred from homology"/>
<dbReference type="Gene3D" id="1.10.10.10">
    <property type="entry name" value="Winged helix-like DNA-binding domain superfamily/Winged helix DNA-binding domain"/>
    <property type="match status" value="1"/>
</dbReference>
<dbReference type="PIRSF" id="PIRSF019455">
    <property type="entry name" value="CopR_AtkY"/>
    <property type="match status" value="1"/>
</dbReference>
<dbReference type="RefSeq" id="WP_137262506.1">
    <property type="nucleotide sequence ID" value="NZ_SZQL01000011.1"/>
</dbReference>
<dbReference type="OrthoDB" id="1098508at2"/>
<keyword evidence="6" id="KW-1185">Reference proteome</keyword>
<dbReference type="Proteomes" id="UP000305848">
    <property type="component" value="Unassembled WGS sequence"/>
</dbReference>
<keyword evidence="3" id="KW-0238">DNA-binding</keyword>
<dbReference type="Gene3D" id="1.10.4040.10">
    <property type="entry name" value="Penicillinase repressor domain"/>
    <property type="match status" value="1"/>
</dbReference>
<organism evidence="5 6">
    <name type="scientific">Ilyomonas limi</name>
    <dbReference type="NCBI Taxonomy" id="2575867"/>
    <lineage>
        <taxon>Bacteria</taxon>
        <taxon>Pseudomonadati</taxon>
        <taxon>Bacteroidota</taxon>
        <taxon>Chitinophagia</taxon>
        <taxon>Chitinophagales</taxon>
        <taxon>Chitinophagaceae</taxon>
        <taxon>Ilyomonas</taxon>
    </lineage>
</organism>
<dbReference type="InterPro" id="IPR036390">
    <property type="entry name" value="WH_DNA-bd_sf"/>
</dbReference>
<dbReference type="SUPFAM" id="SSF46785">
    <property type="entry name" value="Winged helix' DNA-binding domain"/>
    <property type="match status" value="1"/>
</dbReference>
<evidence type="ECO:0000313" key="6">
    <source>
        <dbReference type="Proteomes" id="UP000305848"/>
    </source>
</evidence>
<sequence>MKSLTKAEEQVMQALWKLGKGFLKDIVEAMPAPKPHPNTVATLLKILMEKAFVGTEVYGRMNEYKPLISKQAYFKNTMNGLVKGYFGGSFAQAVSFLVEEKKLSLEDLELLLKQLKKK</sequence>
<gene>
    <name evidence="5" type="ORF">FC093_14460</name>
</gene>
<evidence type="ECO:0000256" key="2">
    <source>
        <dbReference type="ARBA" id="ARBA00023015"/>
    </source>
</evidence>
<comment type="similarity">
    <text evidence="1">Belongs to the BlaI transcriptional regulatory family.</text>
</comment>
<dbReference type="GO" id="GO:0045892">
    <property type="term" value="P:negative regulation of DNA-templated transcription"/>
    <property type="evidence" value="ECO:0007669"/>
    <property type="project" value="InterPro"/>
</dbReference>
<name>A0A4U3L004_9BACT</name>
<keyword evidence="4" id="KW-0804">Transcription</keyword>
<dbReference type="EMBL" id="SZQL01000011">
    <property type="protein sequence ID" value="TKK67489.1"/>
    <property type="molecule type" value="Genomic_DNA"/>
</dbReference>